<dbReference type="Pfam" id="PF13561">
    <property type="entry name" value="adh_short_C2"/>
    <property type="match status" value="1"/>
</dbReference>
<reference evidence="3 4" key="1">
    <citation type="submission" date="2021-02" db="EMBL/GenBank/DDBJ databases">
        <title>De Novo genome assembly of isolated myxobacteria.</title>
        <authorList>
            <person name="Stevens D.C."/>
        </authorList>
    </citation>
    <scope>NUCLEOTIDE SEQUENCE [LARGE SCALE GENOMIC DNA]</scope>
    <source>
        <strain evidence="4">SCPEA02</strain>
    </source>
</reference>
<dbReference type="PANTHER" id="PTHR43477">
    <property type="entry name" value="DIHYDROANTICAPSIN 7-DEHYDROGENASE"/>
    <property type="match status" value="1"/>
</dbReference>
<dbReference type="EMBL" id="CP071090">
    <property type="protein sequence ID" value="QSQ20443.1"/>
    <property type="molecule type" value="Genomic_DNA"/>
</dbReference>
<evidence type="ECO:0000313" key="3">
    <source>
        <dbReference type="EMBL" id="QSQ20443.1"/>
    </source>
</evidence>
<dbReference type="RefSeq" id="WP_206722023.1">
    <property type="nucleotide sequence ID" value="NZ_CP071090.1"/>
</dbReference>
<proteinExistence type="inferred from homology"/>
<evidence type="ECO:0000313" key="4">
    <source>
        <dbReference type="Proteomes" id="UP000662747"/>
    </source>
</evidence>
<comment type="similarity">
    <text evidence="1">Belongs to the short-chain dehydrogenases/reductases (SDR) family.</text>
</comment>
<accession>A0ABX7NPS9</accession>
<dbReference type="InterPro" id="IPR036291">
    <property type="entry name" value="NAD(P)-bd_dom_sf"/>
</dbReference>
<dbReference type="InterPro" id="IPR051122">
    <property type="entry name" value="SDR_DHRS6-like"/>
</dbReference>
<dbReference type="Proteomes" id="UP000662747">
    <property type="component" value="Chromosome"/>
</dbReference>
<evidence type="ECO:0000256" key="2">
    <source>
        <dbReference type="ARBA" id="ARBA00023002"/>
    </source>
</evidence>
<protein>
    <submittedName>
        <fullName evidence="3">SDR family oxidoreductase</fullName>
    </submittedName>
</protein>
<dbReference type="SUPFAM" id="SSF51735">
    <property type="entry name" value="NAD(P)-binding Rossmann-fold domains"/>
    <property type="match status" value="1"/>
</dbReference>
<organism evidence="3 4">
    <name type="scientific">Pyxidicoccus parkwayensis</name>
    <dbReference type="NCBI Taxonomy" id="2813578"/>
    <lineage>
        <taxon>Bacteria</taxon>
        <taxon>Pseudomonadati</taxon>
        <taxon>Myxococcota</taxon>
        <taxon>Myxococcia</taxon>
        <taxon>Myxococcales</taxon>
        <taxon>Cystobacterineae</taxon>
        <taxon>Myxococcaceae</taxon>
        <taxon>Pyxidicoccus</taxon>
    </lineage>
</organism>
<keyword evidence="2" id="KW-0560">Oxidoreductase</keyword>
<sequence length="239" mass="24887">MQLEGKRVVVIGAGSGIGRSVAVAASEAGASVVLAGRKRESLEATAALMKGRREVRVLDASEETQVAAFFEEVGSFDHLVSTASQGASGPLTGMGADAIQRAFAAKLWAPVFLVKHAAPRIAQDGSFTFFSGFRAGRPAVGTSITSLVNGGLEAFTKAMAVELAPVRLNAISPGVVDSGSFWDRLGTEARERLFTDYAKKVPARRVGRPEDLASATLFAMTNPFLTGTVISVDGGGLLM</sequence>
<dbReference type="Gene3D" id="3.40.50.720">
    <property type="entry name" value="NAD(P)-binding Rossmann-like Domain"/>
    <property type="match status" value="1"/>
</dbReference>
<name>A0ABX7NPS9_9BACT</name>
<keyword evidence="4" id="KW-1185">Reference proteome</keyword>
<evidence type="ECO:0000256" key="1">
    <source>
        <dbReference type="ARBA" id="ARBA00006484"/>
    </source>
</evidence>
<dbReference type="CDD" id="cd11731">
    <property type="entry name" value="Lin1944_like_SDR_c"/>
    <property type="match status" value="1"/>
</dbReference>
<dbReference type="PANTHER" id="PTHR43477:SF1">
    <property type="entry name" value="DIHYDROANTICAPSIN 7-DEHYDROGENASE"/>
    <property type="match status" value="1"/>
</dbReference>
<dbReference type="PRINTS" id="PR00081">
    <property type="entry name" value="GDHRDH"/>
</dbReference>
<dbReference type="InterPro" id="IPR002347">
    <property type="entry name" value="SDR_fam"/>
</dbReference>
<gene>
    <name evidence="3" type="ORF">JY651_35095</name>
</gene>